<feature type="compositionally biased region" description="Polar residues" evidence="1">
    <location>
        <begin position="1"/>
        <end position="12"/>
    </location>
</feature>
<feature type="compositionally biased region" description="Basic and acidic residues" evidence="1">
    <location>
        <begin position="436"/>
        <end position="446"/>
    </location>
</feature>
<keyword evidence="2" id="KW-0812">Transmembrane</keyword>
<organism evidence="3 4">
    <name type="scientific">Collybia nuda</name>
    <dbReference type="NCBI Taxonomy" id="64659"/>
    <lineage>
        <taxon>Eukaryota</taxon>
        <taxon>Fungi</taxon>
        <taxon>Dikarya</taxon>
        <taxon>Basidiomycota</taxon>
        <taxon>Agaricomycotina</taxon>
        <taxon>Agaricomycetes</taxon>
        <taxon>Agaricomycetidae</taxon>
        <taxon>Agaricales</taxon>
        <taxon>Tricholomatineae</taxon>
        <taxon>Clitocybaceae</taxon>
        <taxon>Collybia</taxon>
    </lineage>
</organism>
<accession>A0A9P6CGV3</accession>
<feature type="transmembrane region" description="Helical" evidence="2">
    <location>
        <begin position="253"/>
        <end position="277"/>
    </location>
</feature>
<feature type="compositionally biased region" description="Polar residues" evidence="1">
    <location>
        <begin position="425"/>
        <end position="434"/>
    </location>
</feature>
<sequence length="446" mass="48113">MSSRSIESSPWPAQTPGPTSPHPSIPRRRSVKRRRIRDESRASTSKSARRQVVADQAVVDQALVNCQFNSGNEIISCFPRADTVVAQNQWASFVWNSRRPEITQTNLVDIFLFHGDSRQQILHYPNQVNPSDQAGRINAFVNDSWWGANGAKWNGKNISYPFFWVLISSEKKLDGNQIPQTTFTAVQTTFADSVIASRSSSSAAALASSLSSASAASAASVASVLSSLTQSTSPTSTSGNVQPGFTGSDFPKWAIAVIVVLGFLAIAATCVLIFLIVRRVRRRNREEFDSNRNSMGSASPMMANAGASPGSPLLAGAMIGRQPSSVREAPSVVIHDGASTVSRTGSAANNEGPFSGADAAIMADAFRKMLRKPDFAERPVDEGGESPDAAEGPEAKEEMISRELAEEGRDIRSVRSERGVRVETLSDSGDTVQDSYGDRDRDRDRD</sequence>
<dbReference type="EMBL" id="MU150245">
    <property type="protein sequence ID" value="KAF9465711.1"/>
    <property type="molecule type" value="Genomic_DNA"/>
</dbReference>
<dbReference type="OrthoDB" id="2278929at2759"/>
<evidence type="ECO:0000256" key="1">
    <source>
        <dbReference type="SAM" id="MobiDB-lite"/>
    </source>
</evidence>
<evidence type="ECO:0000313" key="4">
    <source>
        <dbReference type="Proteomes" id="UP000807353"/>
    </source>
</evidence>
<feature type="region of interest" description="Disordered" evidence="1">
    <location>
        <begin position="1"/>
        <end position="49"/>
    </location>
</feature>
<proteinExistence type="predicted"/>
<evidence type="ECO:0000313" key="3">
    <source>
        <dbReference type="EMBL" id="KAF9465711.1"/>
    </source>
</evidence>
<feature type="compositionally biased region" description="Pro residues" evidence="1">
    <location>
        <begin position="13"/>
        <end position="24"/>
    </location>
</feature>
<dbReference type="AlphaFoldDB" id="A0A9P6CGV3"/>
<evidence type="ECO:0000256" key="2">
    <source>
        <dbReference type="SAM" id="Phobius"/>
    </source>
</evidence>
<comment type="caution">
    <text evidence="3">The sequence shown here is derived from an EMBL/GenBank/DDBJ whole genome shotgun (WGS) entry which is preliminary data.</text>
</comment>
<keyword evidence="2" id="KW-1133">Transmembrane helix</keyword>
<protein>
    <submittedName>
        <fullName evidence="3">Uncharacterized protein</fullName>
    </submittedName>
</protein>
<keyword evidence="2" id="KW-0472">Membrane</keyword>
<reference evidence="3" key="1">
    <citation type="submission" date="2020-11" db="EMBL/GenBank/DDBJ databases">
        <authorList>
            <consortium name="DOE Joint Genome Institute"/>
            <person name="Ahrendt S."/>
            <person name="Riley R."/>
            <person name="Andreopoulos W."/>
            <person name="Labutti K."/>
            <person name="Pangilinan J."/>
            <person name="Ruiz-Duenas F.J."/>
            <person name="Barrasa J.M."/>
            <person name="Sanchez-Garcia M."/>
            <person name="Camarero S."/>
            <person name="Miyauchi S."/>
            <person name="Serrano A."/>
            <person name="Linde D."/>
            <person name="Babiker R."/>
            <person name="Drula E."/>
            <person name="Ayuso-Fernandez I."/>
            <person name="Pacheco R."/>
            <person name="Padilla G."/>
            <person name="Ferreira P."/>
            <person name="Barriuso J."/>
            <person name="Kellner H."/>
            <person name="Castanera R."/>
            <person name="Alfaro M."/>
            <person name="Ramirez L."/>
            <person name="Pisabarro A.G."/>
            <person name="Kuo A."/>
            <person name="Tritt A."/>
            <person name="Lipzen A."/>
            <person name="He G."/>
            <person name="Yan M."/>
            <person name="Ng V."/>
            <person name="Cullen D."/>
            <person name="Martin F."/>
            <person name="Rosso M.-N."/>
            <person name="Henrissat B."/>
            <person name="Hibbett D."/>
            <person name="Martinez A.T."/>
            <person name="Grigoriev I.V."/>
        </authorList>
    </citation>
    <scope>NUCLEOTIDE SEQUENCE</scope>
    <source>
        <strain evidence="3">CBS 247.69</strain>
    </source>
</reference>
<gene>
    <name evidence="3" type="ORF">BDZ94DRAFT_298437</name>
</gene>
<feature type="compositionally biased region" description="Basic and acidic residues" evidence="1">
    <location>
        <begin position="393"/>
        <end position="421"/>
    </location>
</feature>
<name>A0A9P6CGV3_9AGAR</name>
<feature type="region of interest" description="Disordered" evidence="1">
    <location>
        <begin position="376"/>
        <end position="446"/>
    </location>
</feature>
<feature type="compositionally biased region" description="Basic residues" evidence="1">
    <location>
        <begin position="25"/>
        <end position="35"/>
    </location>
</feature>
<keyword evidence="4" id="KW-1185">Reference proteome</keyword>
<dbReference type="Proteomes" id="UP000807353">
    <property type="component" value="Unassembled WGS sequence"/>
</dbReference>